<evidence type="ECO:0000313" key="1">
    <source>
        <dbReference type="EMBL" id="PPK77496.1"/>
    </source>
</evidence>
<comment type="caution">
    <text evidence="1">The sequence shown here is derived from an EMBL/GenBank/DDBJ whole genome shotgun (WGS) entry which is preliminary data.</text>
</comment>
<reference evidence="1 2" key="1">
    <citation type="submission" date="2018-02" db="EMBL/GenBank/DDBJ databases">
        <title>Genomic Encyclopedia of Archaeal and Bacterial Type Strains, Phase II (KMG-II): from individual species to whole genera.</title>
        <authorList>
            <person name="Goeker M."/>
        </authorList>
    </citation>
    <scope>NUCLEOTIDE SEQUENCE [LARGE SCALE GENOMIC DNA]</scope>
    <source>
        <strain evidence="1 2">DSM 3808</strain>
    </source>
</reference>
<dbReference type="AlphaFoldDB" id="A0A2S6HJ60"/>
<evidence type="ECO:0000313" key="2">
    <source>
        <dbReference type="Proteomes" id="UP000237749"/>
    </source>
</evidence>
<organism evidence="1 2">
    <name type="scientific">Lacrimispora xylanisolvens</name>
    <dbReference type="NCBI Taxonomy" id="384636"/>
    <lineage>
        <taxon>Bacteria</taxon>
        <taxon>Bacillati</taxon>
        <taxon>Bacillota</taxon>
        <taxon>Clostridia</taxon>
        <taxon>Lachnospirales</taxon>
        <taxon>Lachnospiraceae</taxon>
        <taxon>Lacrimispora</taxon>
    </lineage>
</organism>
<dbReference type="Proteomes" id="UP000237749">
    <property type="component" value="Unassembled WGS sequence"/>
</dbReference>
<protein>
    <submittedName>
        <fullName evidence="1">Uncharacterized protein</fullName>
    </submittedName>
</protein>
<keyword evidence="2" id="KW-1185">Reference proteome</keyword>
<proteinExistence type="predicted"/>
<gene>
    <name evidence="1" type="ORF">BXY41_11634</name>
</gene>
<sequence>MALQPFYTVTDWQNLPSQKTALNRTNLIHTENGVKELDNRTVQLDANKADKSQINALVRDVSVDDNGIFTITYQNGSVKTYDLDIEKVVLNFDINDQNQLVLTLADGTQKIIDLTRFVYSVDSTATVSMQINDRTITAMIVNGSVTMEKLDAAIQTEFRQYMLDAQSARDAALNYQKFTKRYVFGDQDFPGSENDCAKFYYEQTKDDATTSGQNAQQAADSAVVSTTQAGIATTKAAAATAAANQTAADVLTTTQKATAAGASEQVARDKAAQAGVSQTAAGQSAAAAQNSALMAKRYVEGGVVPEDTEDNAKWYWQQVQILKAQVDQAAKISIPQFYVDMSKMQLKSRTAAKGISFRLEAGKFIGKEILQ</sequence>
<dbReference type="RefSeq" id="WP_104439269.1">
    <property type="nucleotide sequence ID" value="NZ_PTJA01000016.1"/>
</dbReference>
<dbReference type="EMBL" id="PTJA01000016">
    <property type="protein sequence ID" value="PPK77496.1"/>
    <property type="molecule type" value="Genomic_DNA"/>
</dbReference>
<name>A0A2S6HJ60_9FIRM</name>
<accession>A0A2S6HJ60</accession>